<dbReference type="InterPro" id="IPR051104">
    <property type="entry name" value="FAD_monoxygenase"/>
</dbReference>
<keyword evidence="3" id="KW-0560">Oxidoreductase</keyword>
<reference evidence="5" key="1">
    <citation type="submission" date="2020-11" db="EMBL/GenBank/DDBJ databases">
        <authorList>
            <consortium name="DOE Joint Genome Institute"/>
            <person name="Ahrendt S."/>
            <person name="Riley R."/>
            <person name="Andreopoulos W."/>
            <person name="Labutti K."/>
            <person name="Pangilinan J."/>
            <person name="Ruiz-Duenas F.J."/>
            <person name="Barrasa J.M."/>
            <person name="Sanchez-Garcia M."/>
            <person name="Camarero S."/>
            <person name="Miyauchi S."/>
            <person name="Serrano A."/>
            <person name="Linde D."/>
            <person name="Babiker R."/>
            <person name="Drula E."/>
            <person name="Ayuso-Fernandez I."/>
            <person name="Pacheco R."/>
            <person name="Padilla G."/>
            <person name="Ferreira P."/>
            <person name="Barriuso J."/>
            <person name="Kellner H."/>
            <person name="Castanera R."/>
            <person name="Alfaro M."/>
            <person name="Ramirez L."/>
            <person name="Pisabarro A.G."/>
            <person name="Kuo A."/>
            <person name="Tritt A."/>
            <person name="Lipzen A."/>
            <person name="He G."/>
            <person name="Yan M."/>
            <person name="Ng V."/>
            <person name="Cullen D."/>
            <person name="Martin F."/>
            <person name="Rosso M.-N."/>
            <person name="Henrissat B."/>
            <person name="Hibbett D."/>
            <person name="Martinez A.T."/>
            <person name="Grigoriev I.V."/>
        </authorList>
    </citation>
    <scope>NUCLEOTIDE SEQUENCE</scope>
    <source>
        <strain evidence="5">CIRM-BRFM 674</strain>
    </source>
</reference>
<dbReference type="SUPFAM" id="SSF54373">
    <property type="entry name" value="FAD-linked reductases, C-terminal domain"/>
    <property type="match status" value="1"/>
</dbReference>
<dbReference type="GO" id="GO:0044550">
    <property type="term" value="P:secondary metabolite biosynthetic process"/>
    <property type="evidence" value="ECO:0007669"/>
    <property type="project" value="TreeGrafter"/>
</dbReference>
<feature type="domain" description="FAD-binding" evidence="4">
    <location>
        <begin position="275"/>
        <end position="360"/>
    </location>
</feature>
<evidence type="ECO:0000313" key="6">
    <source>
        <dbReference type="Proteomes" id="UP000807469"/>
    </source>
</evidence>
<dbReference type="AlphaFoldDB" id="A0A9P5YNY5"/>
<dbReference type="Pfam" id="PF01494">
    <property type="entry name" value="FAD_binding_3"/>
    <property type="match status" value="2"/>
</dbReference>
<dbReference type="EMBL" id="MU155509">
    <property type="protein sequence ID" value="KAF9472677.1"/>
    <property type="molecule type" value="Genomic_DNA"/>
</dbReference>
<comment type="caution">
    <text evidence="5">The sequence shown here is derived from an EMBL/GenBank/DDBJ whole genome shotgun (WGS) entry which is preliminary data.</text>
</comment>
<protein>
    <submittedName>
        <fullName evidence="5">Salicylate hydroxylase</fullName>
    </submittedName>
</protein>
<dbReference type="GO" id="GO:0016491">
    <property type="term" value="F:oxidoreductase activity"/>
    <property type="evidence" value="ECO:0007669"/>
    <property type="project" value="UniProtKB-KW"/>
</dbReference>
<sequence length="423" mass="46972">MDRVRIAIIGAGISGLTLSHALDVFAERYPSLQIDIYEASSVLSEIGAGINIWPRTWRILKTLGLEEPLLNFLPHIPDDLPRLVFEIRKVDQPEGFHILDMTTPGGTTRLHRRTLQKILLACLPEGRLHLSRRLSSYEELENEVRLHFTDGSTATCVMLVGADGIRSIVRQSFVQGSVQDKMDIPTAIGEASKGDAVWSGTYAYRGLVPFEKLEESYPNHRAIETPVMHVICYPLPHERTVNIVAVASYLEKEGSIHSGPQSTSCDKEEDGEVQHLIGVSKWAVMSLVPLERFSRGRVVLVGDAAHGMTPHQGAGAGQAIEDVYVLASLLSHKLSNTSTIPRISEIYDAIRCPIANRVLNLAREAGHITELIAPGFEDVREGDADVPQEKLQILFEGLINKWKWVWNDSAEDDRLRAIAMLEE</sequence>
<gene>
    <name evidence="5" type="ORF">BDN70DRAFT_909072</name>
</gene>
<dbReference type="PRINTS" id="PR00420">
    <property type="entry name" value="RNGMNOXGNASE"/>
</dbReference>
<accession>A0A9P5YNY5</accession>
<proteinExistence type="predicted"/>
<dbReference type="PANTHER" id="PTHR46720:SF3">
    <property type="entry name" value="FAD-BINDING DOMAIN-CONTAINING PROTEIN-RELATED"/>
    <property type="match status" value="1"/>
</dbReference>
<dbReference type="InterPro" id="IPR002938">
    <property type="entry name" value="FAD-bd"/>
</dbReference>
<feature type="domain" description="FAD-binding" evidence="4">
    <location>
        <begin position="4"/>
        <end position="173"/>
    </location>
</feature>
<keyword evidence="1" id="KW-0285">Flavoprotein</keyword>
<dbReference type="OrthoDB" id="417877at2759"/>
<dbReference type="GO" id="GO:0071949">
    <property type="term" value="F:FAD binding"/>
    <property type="evidence" value="ECO:0007669"/>
    <property type="project" value="InterPro"/>
</dbReference>
<keyword evidence="6" id="KW-1185">Reference proteome</keyword>
<evidence type="ECO:0000313" key="5">
    <source>
        <dbReference type="EMBL" id="KAF9472677.1"/>
    </source>
</evidence>
<organism evidence="5 6">
    <name type="scientific">Pholiota conissans</name>
    <dbReference type="NCBI Taxonomy" id="109636"/>
    <lineage>
        <taxon>Eukaryota</taxon>
        <taxon>Fungi</taxon>
        <taxon>Dikarya</taxon>
        <taxon>Basidiomycota</taxon>
        <taxon>Agaricomycotina</taxon>
        <taxon>Agaricomycetes</taxon>
        <taxon>Agaricomycetidae</taxon>
        <taxon>Agaricales</taxon>
        <taxon>Agaricineae</taxon>
        <taxon>Strophariaceae</taxon>
        <taxon>Pholiota</taxon>
    </lineage>
</organism>
<keyword evidence="2" id="KW-0274">FAD</keyword>
<evidence type="ECO:0000259" key="4">
    <source>
        <dbReference type="Pfam" id="PF01494"/>
    </source>
</evidence>
<name>A0A9P5YNY5_9AGAR</name>
<dbReference type="Gene3D" id="3.50.50.60">
    <property type="entry name" value="FAD/NAD(P)-binding domain"/>
    <property type="match status" value="1"/>
</dbReference>
<evidence type="ECO:0000256" key="2">
    <source>
        <dbReference type="ARBA" id="ARBA00022827"/>
    </source>
</evidence>
<dbReference type="InterPro" id="IPR036188">
    <property type="entry name" value="FAD/NAD-bd_sf"/>
</dbReference>
<evidence type="ECO:0000256" key="3">
    <source>
        <dbReference type="ARBA" id="ARBA00023002"/>
    </source>
</evidence>
<evidence type="ECO:0000256" key="1">
    <source>
        <dbReference type="ARBA" id="ARBA00022630"/>
    </source>
</evidence>
<dbReference type="SUPFAM" id="SSF51905">
    <property type="entry name" value="FAD/NAD(P)-binding domain"/>
    <property type="match status" value="1"/>
</dbReference>
<dbReference type="PANTHER" id="PTHR46720">
    <property type="entry name" value="HYDROXYLASE, PUTATIVE (AFU_ORTHOLOGUE AFUA_3G01460)-RELATED"/>
    <property type="match status" value="1"/>
</dbReference>
<dbReference type="Proteomes" id="UP000807469">
    <property type="component" value="Unassembled WGS sequence"/>
</dbReference>